<organism evidence="3 4">
    <name type="scientific">Candidatus Gottesmanbacteria bacterium RBG_16_38_7b</name>
    <dbReference type="NCBI Taxonomy" id="1798372"/>
    <lineage>
        <taxon>Bacteria</taxon>
        <taxon>Candidatus Gottesmaniibacteriota</taxon>
    </lineage>
</organism>
<dbReference type="EMBL" id="MFJB01000050">
    <property type="protein sequence ID" value="OGF99795.1"/>
    <property type="molecule type" value="Genomic_DNA"/>
</dbReference>
<keyword evidence="1" id="KW-1133">Transmembrane helix</keyword>
<keyword evidence="1" id="KW-0812">Transmembrane</keyword>
<evidence type="ECO:0000259" key="2">
    <source>
        <dbReference type="Pfam" id="PF13477"/>
    </source>
</evidence>
<protein>
    <recommendedName>
        <fullName evidence="2">Glycosyltransferase subfamily 4-like N-terminal domain-containing protein</fullName>
    </recommendedName>
</protein>
<feature type="transmembrane region" description="Helical" evidence="1">
    <location>
        <begin position="105"/>
        <end position="129"/>
    </location>
</feature>
<proteinExistence type="predicted"/>
<sequence length="165" mass="19620">MLTDKKNNHYIAMVVYSHYSRDARVRRYAEALANLNFSVDIICLNENYLPLNSHIRLIKYPLERLRSSAYWWYIFEYLAFFSFCLIVLSYLSLKNKYQLIHIHNMPDFLVFSTLLARFFGAKIISISMIPCPNYSSPNFVFPKTSLWSNCLNILNIYHSNMPIFY</sequence>
<comment type="caution">
    <text evidence="3">The sequence shown here is derived from an EMBL/GenBank/DDBJ whole genome shotgun (WGS) entry which is preliminary data.</text>
</comment>
<keyword evidence="1" id="KW-0472">Membrane</keyword>
<dbReference type="Pfam" id="PF13477">
    <property type="entry name" value="Glyco_trans_4_2"/>
    <property type="match status" value="1"/>
</dbReference>
<feature type="domain" description="Glycosyltransferase subfamily 4-like N-terminal" evidence="2">
    <location>
        <begin position="25"/>
        <end position="128"/>
    </location>
</feature>
<accession>A0A1F5YHZ2</accession>
<reference evidence="3 4" key="1">
    <citation type="journal article" date="2016" name="Nat. Commun.">
        <title>Thousands of microbial genomes shed light on interconnected biogeochemical processes in an aquifer system.</title>
        <authorList>
            <person name="Anantharaman K."/>
            <person name="Brown C.T."/>
            <person name="Hug L.A."/>
            <person name="Sharon I."/>
            <person name="Castelle C.J."/>
            <person name="Probst A.J."/>
            <person name="Thomas B.C."/>
            <person name="Singh A."/>
            <person name="Wilkins M.J."/>
            <person name="Karaoz U."/>
            <person name="Brodie E.L."/>
            <person name="Williams K.H."/>
            <person name="Hubbard S.S."/>
            <person name="Banfield J.F."/>
        </authorList>
    </citation>
    <scope>NUCLEOTIDE SEQUENCE [LARGE SCALE GENOMIC DNA]</scope>
</reference>
<evidence type="ECO:0000313" key="4">
    <source>
        <dbReference type="Proteomes" id="UP000177396"/>
    </source>
</evidence>
<evidence type="ECO:0000256" key="1">
    <source>
        <dbReference type="SAM" id="Phobius"/>
    </source>
</evidence>
<gene>
    <name evidence="3" type="ORF">A2153_04020</name>
</gene>
<dbReference type="AlphaFoldDB" id="A0A1F5YHZ2"/>
<name>A0A1F5YHZ2_9BACT</name>
<dbReference type="Gene3D" id="3.40.50.2000">
    <property type="entry name" value="Glycogen Phosphorylase B"/>
    <property type="match status" value="1"/>
</dbReference>
<feature type="transmembrane region" description="Helical" evidence="1">
    <location>
        <begin position="70"/>
        <end position="93"/>
    </location>
</feature>
<dbReference type="Proteomes" id="UP000177396">
    <property type="component" value="Unassembled WGS sequence"/>
</dbReference>
<dbReference type="SUPFAM" id="SSF53756">
    <property type="entry name" value="UDP-Glycosyltransferase/glycogen phosphorylase"/>
    <property type="match status" value="1"/>
</dbReference>
<dbReference type="InterPro" id="IPR028098">
    <property type="entry name" value="Glyco_trans_4-like_N"/>
</dbReference>
<evidence type="ECO:0000313" key="3">
    <source>
        <dbReference type="EMBL" id="OGF99795.1"/>
    </source>
</evidence>